<keyword evidence="3" id="KW-1185">Reference proteome</keyword>
<sequence>MAFEVVKKIFDFYINSSIHVALAVISLCLVTSLHFGGQVELSLLIFIFFSVITGYNFVKYAGVAGLHHRTLTRGLQNIQIFSFLCFLGLLVSAFFVDVKILLLSAIFGSLTALYALPVFSKKRNLRSISGLKIFIIGIVWAGVTVILPVTGVKNVILEDLFVELFQRFLLVLVWILPFEIRDLKYDLEQLGTLPQRIGVTQTKIVGLLLLAIVMVTDFLKASGSQASFYALVLMCLLTGAFVMASKEHRSRYFTAFWVEAIPVFWLIILWVLSVF</sequence>
<dbReference type="Proteomes" id="UP001163981">
    <property type="component" value="Chromosome"/>
</dbReference>
<feature type="transmembrane region" description="Helical" evidence="1">
    <location>
        <begin position="101"/>
        <end position="119"/>
    </location>
</feature>
<evidence type="ECO:0000313" key="2">
    <source>
        <dbReference type="EMBL" id="UZH54298.1"/>
    </source>
</evidence>
<feature type="transmembrane region" description="Helical" evidence="1">
    <location>
        <begin position="164"/>
        <end position="183"/>
    </location>
</feature>
<evidence type="ECO:0008006" key="4">
    <source>
        <dbReference type="Google" id="ProtNLM"/>
    </source>
</evidence>
<accession>A0ABY6NP37</accession>
<name>A0ABY6NP37_9FLAO</name>
<evidence type="ECO:0000256" key="1">
    <source>
        <dbReference type="SAM" id="Phobius"/>
    </source>
</evidence>
<feature type="transmembrane region" description="Helical" evidence="1">
    <location>
        <begin position="252"/>
        <end position="272"/>
    </location>
</feature>
<feature type="transmembrane region" description="Helical" evidence="1">
    <location>
        <begin position="204"/>
        <end position="221"/>
    </location>
</feature>
<reference evidence="2" key="1">
    <citation type="submission" date="2021-02" db="EMBL/GenBank/DDBJ databases">
        <title>Salinimicrobium sp. nov. isolated from seawater in Tongyeong, Republic of Korea.</title>
        <authorList>
            <person name="Lee S.-J."/>
        </authorList>
    </citation>
    <scope>NUCLEOTIDE SEQUENCE</scope>
    <source>
        <strain evidence="2">HN-2-9-2</strain>
    </source>
</reference>
<proteinExistence type="predicted"/>
<evidence type="ECO:0000313" key="3">
    <source>
        <dbReference type="Proteomes" id="UP001163981"/>
    </source>
</evidence>
<organism evidence="2 3">
    <name type="scientific">Salinimicrobium tongyeongense</name>
    <dbReference type="NCBI Taxonomy" id="2809707"/>
    <lineage>
        <taxon>Bacteria</taxon>
        <taxon>Pseudomonadati</taxon>
        <taxon>Bacteroidota</taxon>
        <taxon>Flavobacteriia</taxon>
        <taxon>Flavobacteriales</taxon>
        <taxon>Flavobacteriaceae</taxon>
        <taxon>Salinimicrobium</taxon>
    </lineage>
</organism>
<dbReference type="RefSeq" id="WP_265162615.1">
    <property type="nucleotide sequence ID" value="NZ_CP069620.1"/>
</dbReference>
<keyword evidence="1" id="KW-0472">Membrane</keyword>
<keyword evidence="1" id="KW-0812">Transmembrane</keyword>
<feature type="transmembrane region" description="Helical" evidence="1">
    <location>
        <begin position="12"/>
        <end position="35"/>
    </location>
</feature>
<keyword evidence="1" id="KW-1133">Transmembrane helix</keyword>
<gene>
    <name evidence="2" type="ORF">JRG66_09875</name>
</gene>
<protein>
    <recommendedName>
        <fullName evidence="4">UbiA prenyltransferase family protein</fullName>
    </recommendedName>
</protein>
<feature type="transmembrane region" description="Helical" evidence="1">
    <location>
        <begin position="131"/>
        <end position="152"/>
    </location>
</feature>
<feature type="transmembrane region" description="Helical" evidence="1">
    <location>
        <begin position="78"/>
        <end position="95"/>
    </location>
</feature>
<feature type="transmembrane region" description="Helical" evidence="1">
    <location>
        <begin position="41"/>
        <end position="58"/>
    </location>
</feature>
<feature type="transmembrane region" description="Helical" evidence="1">
    <location>
        <begin position="227"/>
        <end position="245"/>
    </location>
</feature>
<dbReference type="EMBL" id="CP069620">
    <property type="protein sequence ID" value="UZH54298.1"/>
    <property type="molecule type" value="Genomic_DNA"/>
</dbReference>